<protein>
    <submittedName>
        <fullName evidence="2">Uncharacterized protein</fullName>
    </submittedName>
</protein>
<evidence type="ECO:0000256" key="1">
    <source>
        <dbReference type="SAM" id="MobiDB-lite"/>
    </source>
</evidence>
<sequence>MEARGERNVGRQRWRRQRARRTTQACRELTNSMVNGSTSDSPVETHNAGLACRGYPGKRGVSRRHGQKDLHCTSVGDKCNFTKEEEIEKKIQTDSNVSVLLGLHLHWKKEATM</sequence>
<proteinExistence type="predicted"/>
<keyword evidence="3" id="KW-1185">Reference proteome</keyword>
<dbReference type="AlphaFoldDB" id="A0A4Z2JDN0"/>
<organism evidence="2 3">
    <name type="scientific">Liparis tanakae</name>
    <name type="common">Tanaka's snailfish</name>
    <dbReference type="NCBI Taxonomy" id="230148"/>
    <lineage>
        <taxon>Eukaryota</taxon>
        <taxon>Metazoa</taxon>
        <taxon>Chordata</taxon>
        <taxon>Craniata</taxon>
        <taxon>Vertebrata</taxon>
        <taxon>Euteleostomi</taxon>
        <taxon>Actinopterygii</taxon>
        <taxon>Neopterygii</taxon>
        <taxon>Teleostei</taxon>
        <taxon>Neoteleostei</taxon>
        <taxon>Acanthomorphata</taxon>
        <taxon>Eupercaria</taxon>
        <taxon>Perciformes</taxon>
        <taxon>Cottioidei</taxon>
        <taxon>Cottales</taxon>
        <taxon>Liparidae</taxon>
        <taxon>Liparis</taxon>
    </lineage>
</organism>
<feature type="region of interest" description="Disordered" evidence="1">
    <location>
        <begin position="1"/>
        <end position="23"/>
    </location>
</feature>
<gene>
    <name evidence="2" type="ORF">EYF80_001702</name>
</gene>
<name>A0A4Z2JDN0_9TELE</name>
<evidence type="ECO:0000313" key="2">
    <source>
        <dbReference type="EMBL" id="TNN88121.1"/>
    </source>
</evidence>
<dbReference type="EMBL" id="SRLO01000007">
    <property type="protein sequence ID" value="TNN88121.1"/>
    <property type="molecule type" value="Genomic_DNA"/>
</dbReference>
<comment type="caution">
    <text evidence="2">The sequence shown here is derived from an EMBL/GenBank/DDBJ whole genome shotgun (WGS) entry which is preliminary data.</text>
</comment>
<accession>A0A4Z2JDN0</accession>
<feature type="compositionally biased region" description="Basic residues" evidence="1">
    <location>
        <begin position="10"/>
        <end position="21"/>
    </location>
</feature>
<evidence type="ECO:0000313" key="3">
    <source>
        <dbReference type="Proteomes" id="UP000314294"/>
    </source>
</evidence>
<reference evidence="2 3" key="1">
    <citation type="submission" date="2019-03" db="EMBL/GenBank/DDBJ databases">
        <title>First draft genome of Liparis tanakae, snailfish: a comprehensive survey of snailfish specific genes.</title>
        <authorList>
            <person name="Kim W."/>
            <person name="Song I."/>
            <person name="Jeong J.-H."/>
            <person name="Kim D."/>
            <person name="Kim S."/>
            <person name="Ryu S."/>
            <person name="Song J.Y."/>
            <person name="Lee S.K."/>
        </authorList>
    </citation>
    <scope>NUCLEOTIDE SEQUENCE [LARGE SCALE GENOMIC DNA]</scope>
    <source>
        <tissue evidence="2">Muscle</tissue>
    </source>
</reference>
<dbReference type="Proteomes" id="UP000314294">
    <property type="component" value="Unassembled WGS sequence"/>
</dbReference>